<dbReference type="Pfam" id="PF13387">
    <property type="entry name" value="Lnb_N"/>
    <property type="match status" value="1"/>
</dbReference>
<dbReference type="Proteomes" id="UP000029920">
    <property type="component" value="Unassembled WGS sequence"/>
</dbReference>
<accession>A0A4V6I6M2</accession>
<dbReference type="EMBL" id="JRPC02000011">
    <property type="protein sequence ID" value="TLE15984.1"/>
    <property type="molecule type" value="Genomic_DNA"/>
</dbReference>
<name>A0A4V6I6M2_9HELI</name>
<keyword evidence="4" id="KW-1185">Reference proteome</keyword>
<evidence type="ECO:0000313" key="4">
    <source>
        <dbReference type="Proteomes" id="UP000029920"/>
    </source>
</evidence>
<dbReference type="InterPro" id="IPR057165">
    <property type="entry name" value="DUF7843"/>
</dbReference>
<dbReference type="InterPro" id="IPR025178">
    <property type="entry name" value="Lnb_N"/>
</dbReference>
<evidence type="ECO:0000259" key="2">
    <source>
        <dbReference type="Pfam" id="PF25225"/>
    </source>
</evidence>
<organism evidence="3 4">
    <name type="scientific">Helicobacter apodemus</name>
    <dbReference type="NCBI Taxonomy" id="135569"/>
    <lineage>
        <taxon>Bacteria</taxon>
        <taxon>Pseudomonadati</taxon>
        <taxon>Campylobacterota</taxon>
        <taxon>Epsilonproteobacteria</taxon>
        <taxon>Campylobacterales</taxon>
        <taxon>Helicobacteraceae</taxon>
        <taxon>Helicobacter</taxon>
    </lineage>
</organism>
<dbReference type="Pfam" id="PF25225">
    <property type="entry name" value="DUF7843"/>
    <property type="match status" value="1"/>
</dbReference>
<reference evidence="3 4" key="1">
    <citation type="journal article" date="2014" name="Genome Announc.">
        <title>Draft genome sequences of eight enterohepatic helicobacter species isolated from both laboratory and wild rodents.</title>
        <authorList>
            <person name="Sheh A."/>
            <person name="Shen Z."/>
            <person name="Fox J.G."/>
        </authorList>
    </citation>
    <scope>NUCLEOTIDE SEQUENCE [LARGE SCALE GENOMIC DNA]</scope>
    <source>
        <strain evidence="3 4">MIT-03-7007</strain>
    </source>
</reference>
<feature type="domain" description="Lnb N-terminal periplasmic" evidence="1">
    <location>
        <begin position="147"/>
        <end position="303"/>
    </location>
</feature>
<protein>
    <submittedName>
        <fullName evidence="3">DUF4105 domain-containing protein</fullName>
    </submittedName>
</protein>
<feature type="domain" description="DUF7843" evidence="2">
    <location>
        <begin position="32"/>
        <end position="107"/>
    </location>
</feature>
<dbReference type="AlphaFoldDB" id="A0A4V6I6M2"/>
<gene>
    <name evidence="3" type="ORF">LS72_005345</name>
</gene>
<comment type="caution">
    <text evidence="3">The sequence shown here is derived from an EMBL/GenBank/DDBJ whole genome shotgun (WGS) entry which is preliminary data.</text>
</comment>
<dbReference type="RefSeq" id="WP_084590195.1">
    <property type="nucleotide sequence ID" value="NZ_JRPC02000011.1"/>
</dbReference>
<evidence type="ECO:0000259" key="1">
    <source>
        <dbReference type="Pfam" id="PF13387"/>
    </source>
</evidence>
<proteinExistence type="predicted"/>
<sequence length="355" mass="40574">MRILLRIIIVCAVILIPTFGLDSHLESKPLIQSLSTSQQWLSLLHFRGKESLINQKSGFFLSSDGSKNAQNELLVTINTMLEDASLAKEGEESTFCRYPARAMFLSQFIPEIKKGIKLIRCDSFMEFMQIVPFDDVGLTYATESDIYPGSAMGHIYLTLQGEAKQDFHKVFSEGNVLDFKKGDYLSYGISFFADADLGINPISYIRAIIGKLNGVYSLSPLDNIDFEYLQNEERTIWRFTLDLDSKEKQLIAAHLWELRDKSIDYSFIDHNCNDALKNILRVANESFFTEQSKPYQTPVEYIQSLQNAGKIVKVETQSPKNKQKFVDKYGYNDIFKLVKVLKQCWDTHIVAGILY</sequence>
<evidence type="ECO:0000313" key="3">
    <source>
        <dbReference type="EMBL" id="TLE15984.1"/>
    </source>
</evidence>